<dbReference type="CDD" id="cd02440">
    <property type="entry name" value="AdoMet_MTases"/>
    <property type="match status" value="1"/>
</dbReference>
<protein>
    <recommendedName>
        <fullName evidence="4">Methyltransferase domain-containing protein</fullName>
    </recommendedName>
</protein>
<dbReference type="Gene3D" id="3.40.50.150">
    <property type="entry name" value="Vaccinia Virus protein VP39"/>
    <property type="match status" value="1"/>
</dbReference>
<evidence type="ECO:0000313" key="2">
    <source>
        <dbReference type="EMBL" id="ETS85393.1"/>
    </source>
</evidence>
<dbReference type="RefSeq" id="XP_007830190.1">
    <property type="nucleotide sequence ID" value="XM_007831999.1"/>
</dbReference>
<dbReference type="AlphaFoldDB" id="W3XH25"/>
<dbReference type="Proteomes" id="UP000030651">
    <property type="component" value="Unassembled WGS sequence"/>
</dbReference>
<reference evidence="3" key="1">
    <citation type="journal article" date="2015" name="BMC Genomics">
        <title>Genomic and transcriptomic analysis of the endophytic fungus Pestalotiopsis fici reveals its lifestyle and high potential for synthesis of natural products.</title>
        <authorList>
            <person name="Wang X."/>
            <person name="Zhang X."/>
            <person name="Liu L."/>
            <person name="Xiang M."/>
            <person name="Wang W."/>
            <person name="Sun X."/>
            <person name="Che Y."/>
            <person name="Guo L."/>
            <person name="Liu G."/>
            <person name="Guo L."/>
            <person name="Wang C."/>
            <person name="Yin W.B."/>
            <person name="Stadler M."/>
            <person name="Zhang X."/>
            <person name="Liu X."/>
        </authorList>
    </citation>
    <scope>NUCLEOTIDE SEQUENCE [LARGE SCALE GENOMIC DNA]</scope>
    <source>
        <strain evidence="3">W106-1 / CGMCC3.15140</strain>
    </source>
</reference>
<dbReference type="OrthoDB" id="2013972at2759"/>
<dbReference type="Pfam" id="PF13489">
    <property type="entry name" value="Methyltransf_23"/>
    <property type="match status" value="1"/>
</dbReference>
<dbReference type="EMBL" id="KI912110">
    <property type="protein sequence ID" value="ETS85393.1"/>
    <property type="molecule type" value="Genomic_DNA"/>
</dbReference>
<dbReference type="PANTHER" id="PTHR43591">
    <property type="entry name" value="METHYLTRANSFERASE"/>
    <property type="match status" value="1"/>
</dbReference>
<evidence type="ECO:0000313" key="3">
    <source>
        <dbReference type="Proteomes" id="UP000030651"/>
    </source>
</evidence>
<accession>W3XH25</accession>
<sequence length="199" mass="22382">MTWDQFQLQFPIPEELLRVPDGSSIAEADAVLAENGRTYHGYKEGKYFLPNDAAEQDRLDFQYQMFVMALDGRLALAPMTTSPGLVLDVATGTGIWAIQFAEQNPDSHIVGTALSGIQPVNRPQNGDFIKTDAEDEWLFPGLPKFDYVHLRLVCMAFANPKLVLRHAWENLAPGGWIEYHDMYPCAMSYDESHKGTVMQ</sequence>
<dbReference type="OMA" id="HEAPING"/>
<dbReference type="InterPro" id="IPR029063">
    <property type="entry name" value="SAM-dependent_MTases_sf"/>
</dbReference>
<organism evidence="2 3">
    <name type="scientific">Pestalotiopsis fici (strain W106-1 / CGMCC3.15140)</name>
    <dbReference type="NCBI Taxonomy" id="1229662"/>
    <lineage>
        <taxon>Eukaryota</taxon>
        <taxon>Fungi</taxon>
        <taxon>Dikarya</taxon>
        <taxon>Ascomycota</taxon>
        <taxon>Pezizomycotina</taxon>
        <taxon>Sordariomycetes</taxon>
        <taxon>Xylariomycetidae</taxon>
        <taxon>Amphisphaeriales</taxon>
        <taxon>Sporocadaceae</taxon>
        <taxon>Pestalotiopsis</taxon>
    </lineage>
</organism>
<keyword evidence="3" id="KW-1185">Reference proteome</keyword>
<proteinExistence type="inferred from homology"/>
<dbReference type="SUPFAM" id="SSF53335">
    <property type="entry name" value="S-adenosyl-L-methionine-dependent methyltransferases"/>
    <property type="match status" value="1"/>
</dbReference>
<dbReference type="KEGG" id="pfy:PFICI_03418"/>
<comment type="similarity">
    <text evidence="1">Belongs to the methyltransferase superfamily. LaeA methyltransferase family.</text>
</comment>
<name>W3XH25_PESFW</name>
<dbReference type="GeneID" id="19268431"/>
<dbReference type="GO" id="GO:0008168">
    <property type="term" value="F:methyltransferase activity"/>
    <property type="evidence" value="ECO:0007669"/>
    <property type="project" value="TreeGrafter"/>
</dbReference>
<dbReference type="HOGENOM" id="CLU_010595_0_4_1"/>
<evidence type="ECO:0000256" key="1">
    <source>
        <dbReference type="ARBA" id="ARBA00038158"/>
    </source>
</evidence>
<dbReference type="InParanoid" id="W3XH25"/>
<dbReference type="PANTHER" id="PTHR43591:SF102">
    <property type="entry name" value="S-ADENOSYL-L-METHIONINE-DEPENDENT METHYLTRANSFERASE"/>
    <property type="match status" value="1"/>
</dbReference>
<gene>
    <name evidence="2" type="ORF">PFICI_03418</name>
</gene>
<evidence type="ECO:0008006" key="4">
    <source>
        <dbReference type="Google" id="ProtNLM"/>
    </source>
</evidence>